<dbReference type="Proteomes" id="UP001205105">
    <property type="component" value="Unassembled WGS sequence"/>
</dbReference>
<dbReference type="AlphaFoldDB" id="A0AAD5DP47"/>
<keyword evidence="1" id="KW-1133">Transmembrane helix</keyword>
<gene>
    <name evidence="2" type="ORF">COHA_006347</name>
</gene>
<keyword evidence="3" id="KW-1185">Reference proteome</keyword>
<evidence type="ECO:0000256" key="1">
    <source>
        <dbReference type="SAM" id="Phobius"/>
    </source>
</evidence>
<feature type="transmembrane region" description="Helical" evidence="1">
    <location>
        <begin position="187"/>
        <end position="210"/>
    </location>
</feature>
<feature type="transmembrane region" description="Helical" evidence="1">
    <location>
        <begin position="279"/>
        <end position="300"/>
    </location>
</feature>
<accession>A0AAD5DP47</accession>
<evidence type="ECO:0000313" key="2">
    <source>
        <dbReference type="EMBL" id="KAI7839953.1"/>
    </source>
</evidence>
<organism evidence="2 3">
    <name type="scientific">Chlorella ohadii</name>
    <dbReference type="NCBI Taxonomy" id="2649997"/>
    <lineage>
        <taxon>Eukaryota</taxon>
        <taxon>Viridiplantae</taxon>
        <taxon>Chlorophyta</taxon>
        <taxon>core chlorophytes</taxon>
        <taxon>Trebouxiophyceae</taxon>
        <taxon>Chlorellales</taxon>
        <taxon>Chlorellaceae</taxon>
        <taxon>Chlorella clade</taxon>
        <taxon>Chlorella</taxon>
    </lineage>
</organism>
<evidence type="ECO:0000313" key="3">
    <source>
        <dbReference type="Proteomes" id="UP001205105"/>
    </source>
</evidence>
<feature type="transmembrane region" description="Helical" evidence="1">
    <location>
        <begin position="20"/>
        <end position="39"/>
    </location>
</feature>
<protein>
    <submittedName>
        <fullName evidence="2">Uncharacterized protein</fullName>
    </submittedName>
</protein>
<reference evidence="2" key="1">
    <citation type="submission" date="2020-11" db="EMBL/GenBank/DDBJ databases">
        <title>Chlorella ohadii genome sequencing and assembly.</title>
        <authorList>
            <person name="Murik O."/>
            <person name="Treves H."/>
            <person name="Kedem I."/>
            <person name="Shotland Y."/>
            <person name="Kaplan A."/>
        </authorList>
    </citation>
    <scope>NUCLEOTIDE SEQUENCE</scope>
    <source>
        <strain evidence="2">1</strain>
    </source>
</reference>
<dbReference type="EMBL" id="JADXDR010000089">
    <property type="protein sequence ID" value="KAI7839953.1"/>
    <property type="molecule type" value="Genomic_DNA"/>
</dbReference>
<comment type="caution">
    <text evidence="2">The sequence shown here is derived from an EMBL/GenBank/DDBJ whole genome shotgun (WGS) entry which is preliminary data.</text>
</comment>
<sequence length="306" mass="32236">MQVLGCVFSTVSALAHGEVLLAAWSLSALATSALALWLLHRRRELYLRSSLRDWLYAGMRLHRAYAIVGMRRGLMPPPAPPGITGPGPAAGDRVYFAKAVLVSSSILPILLQSLVLQLQLPLQAAVQVAVAAIVLRAMPDYCSSLAADGVQQGQWAWLARAQGALSTLVMAGTSGSRGGQSFDDVPCAVLLSHLVLVFEVIVPILFVFFFDRAAALWFGGTSPPGDQHAEGAAGDNGAGTGLAATWRARPGHVAARRALQQRGANATAGVVEAWVLPTAMAVLLFGLGVSGVLFDVLLTYNSRHPL</sequence>
<name>A0AAD5DP47_9CHLO</name>
<proteinExistence type="predicted"/>
<keyword evidence="1" id="KW-0472">Membrane</keyword>
<keyword evidence="1" id="KW-0812">Transmembrane</keyword>